<organism evidence="4 5">
    <name type="scientific">Shackletoniella antarctica</name>
    <dbReference type="NCBI Taxonomy" id="268115"/>
    <lineage>
        <taxon>Bacteria</taxon>
        <taxon>Bacillati</taxon>
        <taxon>Cyanobacteriota</taxon>
        <taxon>Cyanophyceae</taxon>
        <taxon>Oculatellales</taxon>
        <taxon>Oculatellaceae</taxon>
        <taxon>Shackletoniella</taxon>
    </lineage>
</organism>
<gene>
    <name evidence="4" type="ORF">DCF17_21960</name>
</gene>
<evidence type="ECO:0000313" key="4">
    <source>
        <dbReference type="EMBL" id="PZO33424.1"/>
    </source>
</evidence>
<keyword evidence="3" id="KW-0472">Membrane</keyword>
<dbReference type="EMBL" id="QBMN01000254">
    <property type="protein sequence ID" value="PZO33424.1"/>
    <property type="molecule type" value="Genomic_DNA"/>
</dbReference>
<protein>
    <recommendedName>
        <fullName evidence="6">Chromosome segregation ATPase</fullName>
    </recommendedName>
</protein>
<proteinExistence type="predicted"/>
<keyword evidence="3" id="KW-0812">Transmembrane</keyword>
<accession>A0A2W4VKX0</accession>
<evidence type="ECO:0000256" key="1">
    <source>
        <dbReference type="SAM" id="Coils"/>
    </source>
</evidence>
<keyword evidence="3" id="KW-1133">Transmembrane helix</keyword>
<evidence type="ECO:0000256" key="2">
    <source>
        <dbReference type="SAM" id="MobiDB-lite"/>
    </source>
</evidence>
<keyword evidence="1" id="KW-0175">Coiled coil</keyword>
<reference evidence="4 5" key="2">
    <citation type="submission" date="2018-06" db="EMBL/GenBank/DDBJ databases">
        <title>Metagenomic assembly of (sub)arctic Cyanobacteria and their associated microbiome from non-axenic cultures.</title>
        <authorList>
            <person name="Baurain D."/>
        </authorList>
    </citation>
    <scope>NUCLEOTIDE SEQUENCE [LARGE SCALE GENOMIC DNA]</scope>
    <source>
        <strain evidence="4">ULC041bin1</strain>
    </source>
</reference>
<sequence>MLSRQRQSGPQRGESLANGLTADGLATKFRLVLDVTDRGNSALALPDVMPPVLGGGGQSWRLLLISLLSCVAAGGAVVGAFLWLVNLPPTANCENAATVTTDRAQLFCAQTAAESGDLPDVLAALDLAGRWTEGHPLYYEVQPLVEQWSWVVLQAADQELRGNGSMAEAQALVGHIPANSSVFAPAQEKIATWQTEWDQGETIMATAQAALKQKDWPAASGQVQALAELKNSHWRVSQVQALAQQIRQERQAQELLDRAVATAAQGGSDRLAAALGTASQIDEGTYARQQAQPYLNRWSDLLLTLGLDKWYASDLSGAIALGRSAALNPDRAQVAQELIWLSQSRQTAQRSLITWRTSPDQVVQLYQAMLTANRVPQGSPYYPQAQSSVATWRQHLGDLAKFQTAQAVGQVRDRDALSAAIAQAAEVPVGHPRRVQAQTMVAHWRQEIERLEDRPYLVKAHELASAKTSEGLQAAIATAQAIALPRALRSEAQGWVYVWTGELQVMEDQPLLNRARSLAAAGKLSQAIVEATGIRPGRALYDQARGAIAGWQREIAAAERARQAALQRAAARQAAVIAEETAPAELETPLNGAAEDAVPPSAIEALAPAPAMPRFRPSPLPDRIETVPGEAAPAPS</sequence>
<dbReference type="Proteomes" id="UP000249081">
    <property type="component" value="Unassembled WGS sequence"/>
</dbReference>
<evidence type="ECO:0008006" key="6">
    <source>
        <dbReference type="Google" id="ProtNLM"/>
    </source>
</evidence>
<feature type="non-terminal residue" evidence="4">
    <location>
        <position position="636"/>
    </location>
</feature>
<dbReference type="AlphaFoldDB" id="A0A2W4VKX0"/>
<feature type="transmembrane region" description="Helical" evidence="3">
    <location>
        <begin position="62"/>
        <end position="85"/>
    </location>
</feature>
<feature type="region of interest" description="Disordered" evidence="2">
    <location>
        <begin position="609"/>
        <end position="636"/>
    </location>
</feature>
<evidence type="ECO:0000256" key="3">
    <source>
        <dbReference type="SAM" id="Phobius"/>
    </source>
</evidence>
<feature type="coiled-coil region" evidence="1">
    <location>
        <begin position="541"/>
        <end position="568"/>
    </location>
</feature>
<evidence type="ECO:0000313" key="5">
    <source>
        <dbReference type="Proteomes" id="UP000249081"/>
    </source>
</evidence>
<reference evidence="5" key="1">
    <citation type="submission" date="2018-04" db="EMBL/GenBank/DDBJ databases">
        <authorList>
            <person name="Cornet L."/>
        </authorList>
    </citation>
    <scope>NUCLEOTIDE SEQUENCE [LARGE SCALE GENOMIC DNA]</scope>
</reference>
<name>A0A2W4VKX0_9CYAN</name>
<comment type="caution">
    <text evidence="4">The sequence shown here is derived from an EMBL/GenBank/DDBJ whole genome shotgun (WGS) entry which is preliminary data.</text>
</comment>